<feature type="transmembrane region" description="Helical" evidence="1">
    <location>
        <begin position="12"/>
        <end position="34"/>
    </location>
</feature>
<keyword evidence="1" id="KW-0472">Membrane</keyword>
<reference evidence="2" key="1">
    <citation type="submission" date="2022-12" db="EMBL/GenBank/DDBJ databases">
        <authorList>
            <person name="Wang J."/>
        </authorList>
    </citation>
    <scope>NUCLEOTIDE SEQUENCE</scope>
    <source>
        <strain evidence="2">HY-42-06</strain>
    </source>
</reference>
<feature type="transmembrane region" description="Helical" evidence="1">
    <location>
        <begin position="93"/>
        <end position="113"/>
    </location>
</feature>
<feature type="transmembrane region" description="Helical" evidence="1">
    <location>
        <begin position="133"/>
        <end position="157"/>
    </location>
</feature>
<evidence type="ECO:0000313" key="2">
    <source>
        <dbReference type="EMBL" id="MCY6372735.1"/>
    </source>
</evidence>
<feature type="transmembrane region" description="Helical" evidence="1">
    <location>
        <begin position="232"/>
        <end position="253"/>
    </location>
</feature>
<evidence type="ECO:0000313" key="3">
    <source>
        <dbReference type="Proteomes" id="UP001079657"/>
    </source>
</evidence>
<keyword evidence="1" id="KW-0812">Transmembrane</keyword>
<protein>
    <recommendedName>
        <fullName evidence="4">ABC transporter permease</fullName>
    </recommendedName>
</protein>
<keyword evidence="1" id="KW-1133">Transmembrane helix</keyword>
<name>A0ABT4CUI5_9CLOT</name>
<comment type="caution">
    <text evidence="2">The sequence shown here is derived from an EMBL/GenBank/DDBJ whole genome shotgun (WGS) entry which is preliminary data.</text>
</comment>
<evidence type="ECO:0000256" key="1">
    <source>
        <dbReference type="SAM" id="Phobius"/>
    </source>
</evidence>
<feature type="transmembrane region" description="Helical" evidence="1">
    <location>
        <begin position="169"/>
        <end position="192"/>
    </location>
</feature>
<sequence length="259" mass="28755">MGNLIKYELKGNFKIFIGLFIITCLVNLGLYSRVDVWPSAAVYSLVLVVISIMCVMVLVFNINSFSKELYEDRGYLTFTLPVSGNKIIGSKTIAALIWFTAAGILTALTILFFKGKVDWSIISEINKHVNLPLVITMSIIAVIVNALQLLFTIYFVITASKVAVKKKKIGKFLGFVLFIALNAGIGYVAHLITKLIPYTFSVDLSRQTHNALVYTSDAFLRISQNGLFEMNIAVIIYTILITIGLFIGTGYLIDNKIDM</sequence>
<keyword evidence="3" id="KW-1185">Reference proteome</keyword>
<organism evidence="2 3">
    <name type="scientific">Clostridium ganghwense</name>
    <dbReference type="NCBI Taxonomy" id="312089"/>
    <lineage>
        <taxon>Bacteria</taxon>
        <taxon>Bacillati</taxon>
        <taxon>Bacillota</taxon>
        <taxon>Clostridia</taxon>
        <taxon>Eubacteriales</taxon>
        <taxon>Clostridiaceae</taxon>
        <taxon>Clostridium</taxon>
    </lineage>
</organism>
<dbReference type="EMBL" id="JAPQES010000010">
    <property type="protein sequence ID" value="MCY6372735.1"/>
    <property type="molecule type" value="Genomic_DNA"/>
</dbReference>
<dbReference type="Proteomes" id="UP001079657">
    <property type="component" value="Unassembled WGS sequence"/>
</dbReference>
<gene>
    <name evidence="2" type="ORF">OXH55_19270</name>
</gene>
<evidence type="ECO:0008006" key="4">
    <source>
        <dbReference type="Google" id="ProtNLM"/>
    </source>
</evidence>
<accession>A0ABT4CUI5</accession>
<proteinExistence type="predicted"/>
<dbReference type="RefSeq" id="WP_268051792.1">
    <property type="nucleotide sequence ID" value="NZ_JAPQES010000010.1"/>
</dbReference>
<feature type="transmembrane region" description="Helical" evidence="1">
    <location>
        <begin position="40"/>
        <end position="60"/>
    </location>
</feature>